<dbReference type="CDD" id="cd00209">
    <property type="entry name" value="DHFR"/>
    <property type="match status" value="1"/>
</dbReference>
<dbReference type="InterPro" id="IPR001796">
    <property type="entry name" value="DHFR_dom"/>
</dbReference>
<keyword evidence="11" id="KW-1185">Reference proteome</keyword>
<dbReference type="AlphaFoldDB" id="A0A563DFX6"/>
<comment type="catalytic activity">
    <reaction evidence="8">
        <text>(6S)-5,6,7,8-tetrahydrofolate + NADP(+) = 7,8-dihydrofolate + NADPH + H(+)</text>
        <dbReference type="Rhea" id="RHEA:15009"/>
        <dbReference type="ChEBI" id="CHEBI:15378"/>
        <dbReference type="ChEBI" id="CHEBI:57451"/>
        <dbReference type="ChEBI" id="CHEBI:57453"/>
        <dbReference type="ChEBI" id="CHEBI:57783"/>
        <dbReference type="ChEBI" id="CHEBI:58349"/>
        <dbReference type="EC" id="1.5.1.3"/>
    </reaction>
</comment>
<dbReference type="PANTHER" id="PTHR48069">
    <property type="entry name" value="DIHYDROFOLATE REDUCTASE"/>
    <property type="match status" value="1"/>
</dbReference>
<evidence type="ECO:0000256" key="7">
    <source>
        <dbReference type="ARBA" id="ARBA00025067"/>
    </source>
</evidence>
<accession>A0A563DFX6</accession>
<name>A0A563DFX6_9FLAO</name>
<dbReference type="PROSITE" id="PS51330">
    <property type="entry name" value="DHFR_2"/>
    <property type="match status" value="1"/>
</dbReference>
<comment type="similarity">
    <text evidence="2 8">Belongs to the dihydrofolate reductase family.</text>
</comment>
<dbReference type="GO" id="GO:0006730">
    <property type="term" value="P:one-carbon metabolic process"/>
    <property type="evidence" value="ECO:0007669"/>
    <property type="project" value="UniProtKB-KW"/>
</dbReference>
<evidence type="ECO:0000256" key="2">
    <source>
        <dbReference type="ARBA" id="ARBA00009539"/>
    </source>
</evidence>
<evidence type="ECO:0000313" key="11">
    <source>
        <dbReference type="Proteomes" id="UP000319499"/>
    </source>
</evidence>
<dbReference type="PIRSF" id="PIRSF000194">
    <property type="entry name" value="DHFR"/>
    <property type="match status" value="1"/>
</dbReference>
<dbReference type="InterPro" id="IPR024072">
    <property type="entry name" value="DHFR-like_dom_sf"/>
</dbReference>
<comment type="caution">
    <text evidence="10">The sequence shown here is derived from an EMBL/GenBank/DDBJ whole genome shotgun (WGS) entry which is preliminary data.</text>
</comment>
<evidence type="ECO:0000256" key="8">
    <source>
        <dbReference type="PIRNR" id="PIRNR000194"/>
    </source>
</evidence>
<reference evidence="10 11" key="1">
    <citation type="submission" date="2019-02" db="EMBL/GenBank/DDBJ databases">
        <title>Apibacter muscae sp. nov.: a novel member of the house fly microbiota.</title>
        <authorList>
            <person name="Park R."/>
        </authorList>
    </citation>
    <scope>NUCLEOTIDE SEQUENCE [LARGE SCALE GENOMIC DNA]</scope>
    <source>
        <strain evidence="10 11">AL1</strain>
    </source>
</reference>
<gene>
    <name evidence="10" type="ORF">ETU09_04385</name>
</gene>
<dbReference type="FunFam" id="3.40.430.10:FF:000001">
    <property type="entry name" value="Dihydrofolate reductase"/>
    <property type="match status" value="1"/>
</dbReference>
<dbReference type="GO" id="GO:0046654">
    <property type="term" value="P:tetrahydrofolate biosynthetic process"/>
    <property type="evidence" value="ECO:0007669"/>
    <property type="project" value="UniProtKB-UniPathway"/>
</dbReference>
<evidence type="ECO:0000256" key="6">
    <source>
        <dbReference type="ARBA" id="ARBA00023002"/>
    </source>
</evidence>
<evidence type="ECO:0000256" key="1">
    <source>
        <dbReference type="ARBA" id="ARBA00004903"/>
    </source>
</evidence>
<comment type="function">
    <text evidence="7 8">Key enzyme in folate metabolism. Catalyzes an essential reaction for de novo glycine and purine synthesis, and for DNA precursor synthesis.</text>
</comment>
<keyword evidence="5 8" id="KW-0521">NADP</keyword>
<feature type="domain" description="DHFR" evidence="9">
    <location>
        <begin position="1"/>
        <end position="162"/>
    </location>
</feature>
<dbReference type="PRINTS" id="PR00070">
    <property type="entry name" value="DHFR"/>
</dbReference>
<keyword evidence="6 8" id="KW-0560">Oxidoreductase</keyword>
<dbReference type="GO" id="GO:0070401">
    <property type="term" value="F:NADP+ binding"/>
    <property type="evidence" value="ECO:0007669"/>
    <property type="project" value="UniProtKB-ARBA"/>
</dbReference>
<organism evidence="10 11">
    <name type="scientific">Apibacter muscae</name>
    <dbReference type="NCBI Taxonomy" id="2509004"/>
    <lineage>
        <taxon>Bacteria</taxon>
        <taxon>Pseudomonadati</taxon>
        <taxon>Bacteroidota</taxon>
        <taxon>Flavobacteriia</taxon>
        <taxon>Flavobacteriales</taxon>
        <taxon>Weeksellaceae</taxon>
        <taxon>Apibacter</taxon>
    </lineage>
</organism>
<protein>
    <recommendedName>
        <fullName evidence="3 8">Dihydrofolate reductase</fullName>
        <ecNumber evidence="3 8">1.5.1.3</ecNumber>
    </recommendedName>
</protein>
<dbReference type="GO" id="GO:0004146">
    <property type="term" value="F:dihydrofolate reductase activity"/>
    <property type="evidence" value="ECO:0007669"/>
    <property type="project" value="UniProtKB-EC"/>
</dbReference>
<dbReference type="EC" id="1.5.1.3" evidence="3 8"/>
<evidence type="ECO:0000256" key="4">
    <source>
        <dbReference type="ARBA" id="ARBA00022563"/>
    </source>
</evidence>
<dbReference type="UniPathway" id="UPA00077">
    <property type="reaction ID" value="UER00158"/>
</dbReference>
<dbReference type="EMBL" id="SELH01000016">
    <property type="protein sequence ID" value="TWP29085.1"/>
    <property type="molecule type" value="Genomic_DNA"/>
</dbReference>
<dbReference type="OrthoDB" id="9804315at2"/>
<dbReference type="GO" id="GO:0046452">
    <property type="term" value="P:dihydrofolate metabolic process"/>
    <property type="evidence" value="ECO:0007669"/>
    <property type="project" value="TreeGrafter"/>
</dbReference>
<dbReference type="SUPFAM" id="SSF53597">
    <property type="entry name" value="Dihydrofolate reductase-like"/>
    <property type="match status" value="1"/>
</dbReference>
<dbReference type="Gene3D" id="3.40.430.10">
    <property type="entry name" value="Dihydrofolate Reductase, subunit A"/>
    <property type="match status" value="1"/>
</dbReference>
<proteinExistence type="inferred from homology"/>
<evidence type="ECO:0000256" key="5">
    <source>
        <dbReference type="ARBA" id="ARBA00022857"/>
    </source>
</evidence>
<evidence type="ECO:0000259" key="9">
    <source>
        <dbReference type="PROSITE" id="PS51330"/>
    </source>
</evidence>
<dbReference type="PANTHER" id="PTHR48069:SF3">
    <property type="entry name" value="DIHYDROFOLATE REDUCTASE"/>
    <property type="match status" value="1"/>
</dbReference>
<sequence length="163" mass="18852">MMTIIVAMDENQAIGGNNQLLWHLPSDLKHFKKLTQNHVVIMGRKTYESLGKPLPNRTNVVITSNPKFKAVEDVIIHHSIKEALQFAKSKDDNPFIIGGGILYKETLNLVDNLEITLVETKIDQADTYFPSIDYSQWKKTKEEFHPMDEKHSYSFRFISFEKK</sequence>
<keyword evidence="4 8" id="KW-0554">One-carbon metabolism</keyword>
<dbReference type="Proteomes" id="UP000319499">
    <property type="component" value="Unassembled WGS sequence"/>
</dbReference>
<evidence type="ECO:0000256" key="3">
    <source>
        <dbReference type="ARBA" id="ARBA00012856"/>
    </source>
</evidence>
<evidence type="ECO:0000313" key="10">
    <source>
        <dbReference type="EMBL" id="TWP29085.1"/>
    </source>
</evidence>
<comment type="pathway">
    <text evidence="1 8">Cofactor biosynthesis; tetrahydrofolate biosynthesis; 5,6,7,8-tetrahydrofolate from 7,8-dihydrofolate: step 1/1.</text>
</comment>
<dbReference type="Pfam" id="PF00186">
    <property type="entry name" value="DHFR_1"/>
    <property type="match status" value="1"/>
</dbReference>
<dbReference type="GO" id="GO:0046655">
    <property type="term" value="P:folic acid metabolic process"/>
    <property type="evidence" value="ECO:0007669"/>
    <property type="project" value="TreeGrafter"/>
</dbReference>
<dbReference type="GO" id="GO:0005829">
    <property type="term" value="C:cytosol"/>
    <property type="evidence" value="ECO:0007669"/>
    <property type="project" value="TreeGrafter"/>
</dbReference>
<dbReference type="InterPro" id="IPR012259">
    <property type="entry name" value="DHFR"/>
</dbReference>